<geneLocation type="plasmid" evidence="1 2">
    <name>pSfHH103e</name>
</geneLocation>
<dbReference type="AlphaFoldDB" id="G9AIB4"/>
<keyword evidence="1" id="KW-0614">Plasmid</keyword>
<protein>
    <submittedName>
        <fullName evidence="1">Uncharacterized protein</fullName>
    </submittedName>
</protein>
<proteinExistence type="predicted"/>
<evidence type="ECO:0000313" key="1">
    <source>
        <dbReference type="EMBL" id="CCF00796.1"/>
    </source>
</evidence>
<sequence length="36" mass="4310">MPHIAHLLSSMLQVLTERIDEINRQEYIFLLRQLST</sequence>
<organism evidence="1 2">
    <name type="scientific">Sinorhizobium fredii (strain HH103)</name>
    <dbReference type="NCBI Taxonomy" id="1117943"/>
    <lineage>
        <taxon>Bacteria</taxon>
        <taxon>Pseudomonadati</taxon>
        <taxon>Pseudomonadota</taxon>
        <taxon>Alphaproteobacteria</taxon>
        <taxon>Hyphomicrobiales</taxon>
        <taxon>Rhizobiaceae</taxon>
        <taxon>Sinorhizobium/Ensifer group</taxon>
        <taxon>Sinorhizobium</taxon>
    </lineage>
</organism>
<dbReference type="HOGENOM" id="CLU_3358046_0_0_5"/>
<dbReference type="KEGG" id="sfh:SFHH103_06337"/>
<accession>G9AIB4</accession>
<name>G9AIB4_SINF1</name>
<evidence type="ECO:0000313" key="2">
    <source>
        <dbReference type="Proteomes" id="UP000007735"/>
    </source>
</evidence>
<reference evidence="1 2" key="1">
    <citation type="journal article" date="2012" name="J. Bacteriol.">
        <title>Genome sequence of the soybean symbiont Sinorhizobium fredii HH103.</title>
        <authorList>
            <person name="Weidner S."/>
            <person name="Becker A."/>
            <person name="Bonilla I."/>
            <person name="Jaenicke S."/>
            <person name="Lloret J."/>
            <person name="Margaret I."/>
            <person name="Puhler A."/>
            <person name="Ruiz-Sainz J.E."/>
            <person name="Schneiker-Bekel S."/>
            <person name="Szczepanowski R."/>
            <person name="Vinardell J.M."/>
            <person name="Zehner S."/>
            <person name="Gottfert M."/>
        </authorList>
    </citation>
    <scope>NUCLEOTIDE SEQUENCE [LARGE SCALE GENOMIC DNA]</scope>
    <source>
        <strain evidence="1 2">HH103</strain>
        <plasmid evidence="2">pSfHH103e</plasmid>
    </source>
</reference>
<dbReference type="EMBL" id="HE616899">
    <property type="protein sequence ID" value="CCF00796.1"/>
    <property type="molecule type" value="Genomic_DNA"/>
</dbReference>
<gene>
    <name evidence="1" type="ordered locus">SFHH103_06337</name>
</gene>
<dbReference type="Proteomes" id="UP000007735">
    <property type="component" value="Plasmid pSfHH103e"/>
</dbReference>